<feature type="transmembrane region" description="Helical" evidence="13">
    <location>
        <begin position="265"/>
        <end position="285"/>
    </location>
</feature>
<keyword evidence="7" id="KW-0408">Iron</keyword>
<comment type="caution">
    <text evidence="14">The sequence shown here is derived from an EMBL/GenBank/DDBJ whole genome shotgun (WGS) entry which is preliminary data.</text>
</comment>
<reference evidence="14 15" key="1">
    <citation type="submission" date="2019-09" db="EMBL/GenBank/DDBJ databases">
        <title>Phylogeny of genus Pseudoclavibacter and closely related genus.</title>
        <authorList>
            <person name="Li Y."/>
        </authorList>
    </citation>
    <scope>NUCLEOTIDE SEQUENCE [LARGE SCALE GENOMIC DNA]</scope>
    <source>
        <strain evidence="14 15">JCM 16921</strain>
    </source>
</reference>
<evidence type="ECO:0000256" key="7">
    <source>
        <dbReference type="ARBA" id="ARBA00023004"/>
    </source>
</evidence>
<proteinExistence type="predicted"/>
<keyword evidence="15" id="KW-1185">Reference proteome</keyword>
<dbReference type="InterPro" id="IPR003780">
    <property type="entry name" value="COX15/CtaA_fam"/>
</dbReference>
<dbReference type="Proteomes" id="UP000481339">
    <property type="component" value="Unassembled WGS sequence"/>
</dbReference>
<feature type="transmembrane region" description="Helical" evidence="13">
    <location>
        <begin position="151"/>
        <end position="173"/>
    </location>
</feature>
<dbReference type="OrthoDB" id="5241540at2"/>
<evidence type="ECO:0000256" key="5">
    <source>
        <dbReference type="ARBA" id="ARBA00022989"/>
    </source>
</evidence>
<dbReference type="AlphaFoldDB" id="A0A7C8FRH0"/>
<evidence type="ECO:0000313" key="14">
    <source>
        <dbReference type="EMBL" id="KAB1632865.1"/>
    </source>
</evidence>
<dbReference type="GO" id="GO:0016491">
    <property type="term" value="F:oxidoreductase activity"/>
    <property type="evidence" value="ECO:0007669"/>
    <property type="project" value="UniProtKB-KW"/>
</dbReference>
<name>A0A7C8FRH0_9MICO</name>
<dbReference type="Pfam" id="PF02628">
    <property type="entry name" value="COX15-CtaA"/>
    <property type="match status" value="1"/>
</dbReference>
<keyword evidence="5 13" id="KW-1133">Transmembrane helix</keyword>
<dbReference type="EMBL" id="WBKA01000002">
    <property type="protein sequence ID" value="KAB1632865.1"/>
    <property type="molecule type" value="Genomic_DNA"/>
</dbReference>
<evidence type="ECO:0000256" key="1">
    <source>
        <dbReference type="ARBA" id="ARBA00004141"/>
    </source>
</evidence>
<organism evidence="14 15">
    <name type="scientific">Pseudoclavibacter caeni</name>
    <dbReference type="NCBI Taxonomy" id="908846"/>
    <lineage>
        <taxon>Bacteria</taxon>
        <taxon>Bacillati</taxon>
        <taxon>Actinomycetota</taxon>
        <taxon>Actinomycetes</taxon>
        <taxon>Micrococcales</taxon>
        <taxon>Microbacteriaceae</taxon>
        <taxon>Pseudoclavibacter</taxon>
    </lineage>
</organism>
<dbReference type="GO" id="GO:0016020">
    <property type="term" value="C:membrane"/>
    <property type="evidence" value="ECO:0007669"/>
    <property type="project" value="UniProtKB-SubCell"/>
</dbReference>
<dbReference type="InterPro" id="IPR050450">
    <property type="entry name" value="COX15/CtaA_HemeA_synthase"/>
</dbReference>
<evidence type="ECO:0000256" key="3">
    <source>
        <dbReference type="ARBA" id="ARBA00022692"/>
    </source>
</evidence>
<dbReference type="GO" id="GO:0046872">
    <property type="term" value="F:metal ion binding"/>
    <property type="evidence" value="ECO:0007669"/>
    <property type="project" value="UniProtKB-KW"/>
</dbReference>
<feature type="transmembrane region" description="Helical" evidence="13">
    <location>
        <begin position="185"/>
        <end position="209"/>
    </location>
</feature>
<dbReference type="GO" id="GO:0006784">
    <property type="term" value="P:heme A biosynthetic process"/>
    <property type="evidence" value="ECO:0007669"/>
    <property type="project" value="InterPro"/>
</dbReference>
<accession>A0A7C8FRH0</accession>
<feature type="region of interest" description="Disordered" evidence="12">
    <location>
        <begin position="1"/>
        <end position="30"/>
    </location>
</feature>
<evidence type="ECO:0000256" key="11">
    <source>
        <dbReference type="ARBA" id="ARBA00023444"/>
    </source>
</evidence>
<keyword evidence="9 13" id="KW-0472">Membrane</keyword>
<feature type="transmembrane region" description="Helical" evidence="13">
    <location>
        <begin position="229"/>
        <end position="253"/>
    </location>
</feature>
<keyword evidence="10" id="KW-1015">Disulfide bond</keyword>
<evidence type="ECO:0000256" key="9">
    <source>
        <dbReference type="ARBA" id="ARBA00023136"/>
    </source>
</evidence>
<keyword evidence="8" id="KW-0350">Heme biosynthesis</keyword>
<feature type="transmembrane region" description="Helical" evidence="13">
    <location>
        <begin position="291"/>
        <end position="315"/>
    </location>
</feature>
<evidence type="ECO:0000313" key="15">
    <source>
        <dbReference type="Proteomes" id="UP000481339"/>
    </source>
</evidence>
<keyword evidence="2" id="KW-1003">Cell membrane</keyword>
<dbReference type="PANTHER" id="PTHR35457">
    <property type="entry name" value="HEME A SYNTHASE"/>
    <property type="match status" value="1"/>
</dbReference>
<evidence type="ECO:0000256" key="4">
    <source>
        <dbReference type="ARBA" id="ARBA00022723"/>
    </source>
</evidence>
<comment type="pathway">
    <text evidence="11">Porphyrin-containing compound metabolism.</text>
</comment>
<protein>
    <submittedName>
        <fullName evidence="14">Heme A synthase</fullName>
    </submittedName>
</protein>
<keyword evidence="4" id="KW-0479">Metal-binding</keyword>
<evidence type="ECO:0000256" key="13">
    <source>
        <dbReference type="SAM" id="Phobius"/>
    </source>
</evidence>
<keyword evidence="6" id="KW-0560">Oxidoreductase</keyword>
<comment type="subcellular location">
    <subcellularLocation>
        <location evidence="1">Membrane</location>
        <topology evidence="1">Multi-pass membrane protein</topology>
    </subcellularLocation>
</comment>
<evidence type="ECO:0000256" key="12">
    <source>
        <dbReference type="SAM" id="MobiDB-lite"/>
    </source>
</evidence>
<gene>
    <name evidence="14" type="ORF">F8O02_03105</name>
</gene>
<sequence length="323" mass="33926">MVDMHASVSSPAPRAPRDAAPAATAPAGQPPRPVRVAAIASLMANIGIVATGGLVRLTGSGLGCDTWPKCTPGSFTTTPAQGFHGLVEFGNRTLTGVLLIIAVWMLVAVYRRARERRDLVALAWVQIAGIIVQAVVGGMVVLFHLTWNLVGFHYLLSIALVAAMAILVARAHLPAGPRELVVARPVMILTHVMTLVLVVVVVLGVMATGSGPHSGDESRVLRTGIDAELVYHVHAWAAYTLFTLTAIMLVLALRTRGDGAARWRRWVGVLLAVQLVQMAVGIAQANLALPIGLVLVHMTLAALLTAASVAVVMALKAPVHADD</sequence>
<evidence type="ECO:0000256" key="2">
    <source>
        <dbReference type="ARBA" id="ARBA00022475"/>
    </source>
</evidence>
<keyword evidence="3 13" id="KW-0812">Transmembrane</keyword>
<dbReference type="PANTHER" id="PTHR35457:SF1">
    <property type="entry name" value="HEME A SYNTHASE"/>
    <property type="match status" value="1"/>
</dbReference>
<evidence type="ECO:0000256" key="10">
    <source>
        <dbReference type="ARBA" id="ARBA00023157"/>
    </source>
</evidence>
<evidence type="ECO:0000256" key="8">
    <source>
        <dbReference type="ARBA" id="ARBA00023133"/>
    </source>
</evidence>
<feature type="compositionally biased region" description="Low complexity" evidence="12">
    <location>
        <begin position="18"/>
        <end position="27"/>
    </location>
</feature>
<evidence type="ECO:0000256" key="6">
    <source>
        <dbReference type="ARBA" id="ARBA00023002"/>
    </source>
</evidence>
<feature type="transmembrane region" description="Helical" evidence="13">
    <location>
        <begin position="93"/>
        <end position="110"/>
    </location>
</feature>
<feature type="transmembrane region" description="Helical" evidence="13">
    <location>
        <begin position="122"/>
        <end position="145"/>
    </location>
</feature>